<gene>
    <name evidence="2" type="ORF">MNBD_GAMMA14-1024</name>
</gene>
<reference evidence="2" key="1">
    <citation type="submission" date="2018-06" db="EMBL/GenBank/DDBJ databases">
        <authorList>
            <person name="Zhirakovskaya E."/>
        </authorList>
    </citation>
    <scope>NUCLEOTIDE SEQUENCE</scope>
</reference>
<feature type="transmembrane region" description="Helical" evidence="1">
    <location>
        <begin position="74"/>
        <end position="92"/>
    </location>
</feature>
<feature type="transmembrane region" description="Helical" evidence="1">
    <location>
        <begin position="30"/>
        <end position="62"/>
    </location>
</feature>
<dbReference type="EMBL" id="UOFM01000351">
    <property type="protein sequence ID" value="VAW80283.1"/>
    <property type="molecule type" value="Genomic_DNA"/>
</dbReference>
<dbReference type="AlphaFoldDB" id="A0A3B0YWJ7"/>
<proteinExistence type="predicted"/>
<sequence length="500" mass="56843">MLYQAITTQHSQWFHPVALRMKRTIDRNPALRLIILGVLNGAAHLLLWSPAITLFGASLAAIWMYGHINGPLDWFAVEVLCVLALVAGWLSVQQYLTRPRQPEGIALDKQQSPELFAMLERRTGHFHTAPPHEVILTEEAKLTIHQVPRHVFPSGHKTILTIGAPLLFFLSQDLFRLALAGVFAAHARKQRGLQGWIIRCSEDLPLIIDALQYRRSLATRLLAPLLQRLDTWNDTLGHELRTELQQNAGRWVAEHIDEQQAEQLLAGQVLADLYLHRQYWPMIMKAADRCPAPVVKPFSHFKLLLDKILNRDTANRWLLQAQTGSQGNHELRDLLAGLGLDRLVWSGLPEQPASTHLLSSDILKALDHDWQTRIQSEWDEHHSRFQHDLKRFRQLQQQHSEQSLHGEPAMRYIQLAEQLVDSDELASICQSVCDCNRNDAALNFACGRQLIESGHARAGCEALQRAAELNQSLAHRAHAIINEQNCAWLNEDMNEHKARA</sequence>
<accession>A0A3B0YWJ7</accession>
<protein>
    <recommendedName>
        <fullName evidence="3">Peptidase M48 domain-containing protein</fullName>
    </recommendedName>
</protein>
<organism evidence="2">
    <name type="scientific">hydrothermal vent metagenome</name>
    <dbReference type="NCBI Taxonomy" id="652676"/>
    <lineage>
        <taxon>unclassified sequences</taxon>
        <taxon>metagenomes</taxon>
        <taxon>ecological metagenomes</taxon>
    </lineage>
</organism>
<keyword evidence="1" id="KW-0812">Transmembrane</keyword>
<evidence type="ECO:0000256" key="1">
    <source>
        <dbReference type="SAM" id="Phobius"/>
    </source>
</evidence>
<evidence type="ECO:0008006" key="3">
    <source>
        <dbReference type="Google" id="ProtNLM"/>
    </source>
</evidence>
<name>A0A3B0YWJ7_9ZZZZ</name>
<keyword evidence="1" id="KW-0472">Membrane</keyword>
<evidence type="ECO:0000313" key="2">
    <source>
        <dbReference type="EMBL" id="VAW80283.1"/>
    </source>
</evidence>
<keyword evidence="1" id="KW-1133">Transmembrane helix</keyword>